<dbReference type="Ensembl" id="ENSLCAT00010051357.1">
    <property type="protein sequence ID" value="ENSLCAP00010050084.1"/>
    <property type="gene ID" value="ENSLCAG00010023333.1"/>
</dbReference>
<name>A0A4W6FFQ8_LATCA</name>
<dbReference type="PANTHER" id="PTHR10903">
    <property type="entry name" value="GTPASE, IMAP FAMILY MEMBER-RELATED"/>
    <property type="match status" value="1"/>
</dbReference>
<protein>
    <submittedName>
        <fullName evidence="7">GTPase IMAP family member 4</fullName>
    </submittedName>
</protein>
<proteinExistence type="inferred from homology"/>
<evidence type="ECO:0000256" key="1">
    <source>
        <dbReference type="ARBA" id="ARBA00008535"/>
    </source>
</evidence>
<evidence type="ECO:0000313" key="6">
    <source>
        <dbReference type="Proteomes" id="UP000314980"/>
    </source>
</evidence>
<dbReference type="FunFam" id="3.40.50.300:FF:000366">
    <property type="entry name" value="GTPase, IMAP family member 2"/>
    <property type="match status" value="1"/>
</dbReference>
<organism evidence="5 6">
    <name type="scientific">Lates calcarifer</name>
    <name type="common">Barramundi</name>
    <name type="synonym">Holocentrus calcarifer</name>
    <dbReference type="NCBI Taxonomy" id="8187"/>
    <lineage>
        <taxon>Eukaryota</taxon>
        <taxon>Metazoa</taxon>
        <taxon>Chordata</taxon>
        <taxon>Craniata</taxon>
        <taxon>Vertebrata</taxon>
        <taxon>Euteleostomi</taxon>
        <taxon>Actinopterygii</taxon>
        <taxon>Neopterygii</taxon>
        <taxon>Teleostei</taxon>
        <taxon>Neoteleostei</taxon>
        <taxon>Acanthomorphata</taxon>
        <taxon>Carangaria</taxon>
        <taxon>Carangaria incertae sedis</taxon>
        <taxon>Centropomidae</taxon>
        <taxon>Lates</taxon>
    </lineage>
</organism>
<dbReference type="InParanoid" id="A0A4W6FFQ8"/>
<dbReference type="InterPro" id="IPR006703">
    <property type="entry name" value="G_AIG1"/>
</dbReference>
<dbReference type="AlphaFoldDB" id="A0A4W6FFQ8"/>
<keyword evidence="6" id="KW-1185">Reference proteome</keyword>
<accession>A0A4W6FFQ8</accession>
<dbReference type="InterPro" id="IPR045058">
    <property type="entry name" value="GIMA/IAN/Toc"/>
</dbReference>
<dbReference type="GeneTree" id="ENSGT01120000271858"/>
<dbReference type="GeneID" id="108882394"/>
<dbReference type="Proteomes" id="UP000314980">
    <property type="component" value="Unassembled WGS sequence"/>
</dbReference>
<dbReference type="Gene3D" id="3.40.50.300">
    <property type="entry name" value="P-loop containing nucleotide triphosphate hydrolases"/>
    <property type="match status" value="1"/>
</dbReference>
<keyword evidence="2" id="KW-0547">Nucleotide-binding</keyword>
<dbReference type="PANTHER" id="PTHR10903:SF170">
    <property type="entry name" value="GTPASE IMAP FAMILY MEMBER 7"/>
    <property type="match status" value="1"/>
</dbReference>
<gene>
    <name evidence="5 7" type="primary">LOC108882394</name>
</gene>
<feature type="domain" description="AIG1-type G" evidence="4">
    <location>
        <begin position="3"/>
        <end position="192"/>
    </location>
</feature>
<dbReference type="GO" id="GO:0005525">
    <property type="term" value="F:GTP binding"/>
    <property type="evidence" value="ECO:0007669"/>
    <property type="project" value="UniProtKB-KW"/>
</dbReference>
<reference evidence="6" key="1">
    <citation type="submission" date="2015-09" db="EMBL/GenBank/DDBJ databases">
        <authorList>
            <person name="Sai Rama Sridatta P."/>
        </authorList>
    </citation>
    <scope>NUCLEOTIDE SEQUENCE [LARGE SCALE GENOMIC DNA]</scope>
</reference>
<dbReference type="InterPro" id="IPR027417">
    <property type="entry name" value="P-loop_NTPase"/>
</dbReference>
<evidence type="ECO:0000259" key="4">
    <source>
        <dbReference type="PROSITE" id="PS51720"/>
    </source>
</evidence>
<evidence type="ECO:0000256" key="3">
    <source>
        <dbReference type="ARBA" id="ARBA00023134"/>
    </source>
</evidence>
<reference evidence="7" key="2">
    <citation type="submission" date="2025-04" db="UniProtKB">
        <authorList>
            <consortium name="RefSeq"/>
        </authorList>
    </citation>
    <scope>IDENTIFICATION</scope>
    <source>
        <tissue evidence="7">Brain</tissue>
    </source>
</reference>
<reference evidence="5" key="3">
    <citation type="submission" date="2025-05" db="UniProtKB">
        <authorList>
            <consortium name="Ensembl"/>
        </authorList>
    </citation>
    <scope>IDENTIFICATION</scope>
</reference>
<dbReference type="SUPFAM" id="SSF52540">
    <property type="entry name" value="P-loop containing nucleoside triphosphate hydrolases"/>
    <property type="match status" value="1"/>
</dbReference>
<comment type="similarity">
    <text evidence="1">Belongs to the TRAFAC class TrmE-Era-EngA-EngB-Septin-like GTPase superfamily. AIG1/Toc34/Toc159-like paraseptin GTPase family. IAN subfamily.</text>
</comment>
<dbReference type="PROSITE" id="PS51720">
    <property type="entry name" value="G_AIG1"/>
    <property type="match status" value="1"/>
</dbReference>
<evidence type="ECO:0000256" key="2">
    <source>
        <dbReference type="ARBA" id="ARBA00022741"/>
    </source>
</evidence>
<sequence length="247" mass="27750">MDSNELRIVLIGRTGSGKTSTMNTILQTPDSPGLSASSDTLACERKEGEFDGRKLVVVDTPGWSNTELEEKEVVNKIVKCIVHAAPGPHVFLYVRELRKVTKRDMEALETFEKIFGEESKSHFLTLFYCTSDTDKDKIEQCINDQVTQRFGGQHYVFDNKNPDQVSGLLKKIDDIVEKTGGHYTNDKFEKAEDAIDKKMQETGDSKQDALDRLVDEILNYTVGEPLKSVVQGVIKLLENIDCKCVIQ</sequence>
<dbReference type="Proteomes" id="UP000694890">
    <property type="component" value="Linkage group LG11"/>
</dbReference>
<dbReference type="Pfam" id="PF04548">
    <property type="entry name" value="AIG1"/>
    <property type="match status" value="1"/>
</dbReference>
<evidence type="ECO:0000313" key="5">
    <source>
        <dbReference type="Ensembl" id="ENSLCAP00010050084.1"/>
    </source>
</evidence>
<dbReference type="STRING" id="8187.ENSLCAP00010050084"/>
<keyword evidence="3" id="KW-0342">GTP-binding</keyword>
<dbReference type="KEGG" id="lcf:108882394"/>
<evidence type="ECO:0000313" key="7">
    <source>
        <dbReference type="RefSeq" id="XP_018530397.1"/>
    </source>
</evidence>
<dbReference type="OrthoDB" id="8954335at2759"/>
<dbReference type="RefSeq" id="XP_018530397.1">
    <property type="nucleotide sequence ID" value="XM_018674881.2"/>
</dbReference>